<reference evidence="1" key="2">
    <citation type="journal article" date="2022" name="Microb. Genom.">
        <title>A chromosome-scale genome assembly of the tomato pathogen Cladosporium fulvum reveals a compartmentalized genome architecture and the presence of a dispensable chromosome.</title>
        <authorList>
            <person name="Zaccaron A.Z."/>
            <person name="Chen L.H."/>
            <person name="Samaras A."/>
            <person name="Stergiopoulos I."/>
        </authorList>
    </citation>
    <scope>NUCLEOTIDE SEQUENCE</scope>
    <source>
        <strain evidence="1">Race5_Kim</strain>
    </source>
</reference>
<dbReference type="GeneID" id="71990492"/>
<protein>
    <submittedName>
        <fullName evidence="1">Uncharacterized protein</fullName>
    </submittedName>
</protein>
<dbReference type="Proteomes" id="UP000756132">
    <property type="component" value="Chromosome 7"/>
</dbReference>
<name>A0A9Q8PBQ6_PASFU</name>
<dbReference type="OrthoDB" id="3650757at2759"/>
<keyword evidence="2" id="KW-1185">Reference proteome</keyword>
<dbReference type="AlphaFoldDB" id="A0A9Q8PBQ6"/>
<sequence length="142" mass="16375">MAQHTLQTIPAELRNNIYELAFTSDQEGPIEFCKAAPPSNALLLACKQIHNEAVQIYRAAYHRYWSTSEFVIDILESDLTDDEKAAIRRIHPQDVERIPSLILTNHTAAWRLENNGRTEVMTPRFDEDNHELYVVVKTRTRG</sequence>
<accession>A0A9Q8PBQ6</accession>
<organism evidence="1 2">
    <name type="scientific">Passalora fulva</name>
    <name type="common">Tomato leaf mold</name>
    <name type="synonym">Cladosporium fulvum</name>
    <dbReference type="NCBI Taxonomy" id="5499"/>
    <lineage>
        <taxon>Eukaryota</taxon>
        <taxon>Fungi</taxon>
        <taxon>Dikarya</taxon>
        <taxon>Ascomycota</taxon>
        <taxon>Pezizomycotina</taxon>
        <taxon>Dothideomycetes</taxon>
        <taxon>Dothideomycetidae</taxon>
        <taxon>Mycosphaerellales</taxon>
        <taxon>Mycosphaerellaceae</taxon>
        <taxon>Fulvia</taxon>
    </lineage>
</organism>
<gene>
    <name evidence="1" type="ORF">CLAFUR5_10614</name>
</gene>
<evidence type="ECO:0000313" key="2">
    <source>
        <dbReference type="Proteomes" id="UP000756132"/>
    </source>
</evidence>
<dbReference type="EMBL" id="CP090169">
    <property type="protein sequence ID" value="UJO19548.1"/>
    <property type="molecule type" value="Genomic_DNA"/>
</dbReference>
<reference evidence="1" key="1">
    <citation type="submission" date="2021-12" db="EMBL/GenBank/DDBJ databases">
        <authorList>
            <person name="Zaccaron A."/>
            <person name="Stergiopoulos I."/>
        </authorList>
    </citation>
    <scope>NUCLEOTIDE SEQUENCE</scope>
    <source>
        <strain evidence="1">Race5_Kim</strain>
    </source>
</reference>
<evidence type="ECO:0000313" key="1">
    <source>
        <dbReference type="EMBL" id="UJO19548.1"/>
    </source>
</evidence>
<dbReference type="KEGG" id="ffu:CLAFUR5_10614"/>
<proteinExistence type="predicted"/>
<dbReference type="RefSeq" id="XP_047763914.1">
    <property type="nucleotide sequence ID" value="XM_047909762.1"/>
</dbReference>